<organism evidence="2 3">
    <name type="scientific">Apostasia shenzhenica</name>
    <dbReference type="NCBI Taxonomy" id="1088818"/>
    <lineage>
        <taxon>Eukaryota</taxon>
        <taxon>Viridiplantae</taxon>
        <taxon>Streptophyta</taxon>
        <taxon>Embryophyta</taxon>
        <taxon>Tracheophyta</taxon>
        <taxon>Spermatophyta</taxon>
        <taxon>Magnoliopsida</taxon>
        <taxon>Liliopsida</taxon>
        <taxon>Asparagales</taxon>
        <taxon>Orchidaceae</taxon>
        <taxon>Apostasioideae</taxon>
        <taxon>Apostasia</taxon>
    </lineage>
</organism>
<dbReference type="STRING" id="1088818.A0A2I0A3L8"/>
<keyword evidence="3" id="KW-1185">Reference proteome</keyword>
<dbReference type="EMBL" id="KZ452029">
    <property type="protein sequence ID" value="PKA50144.1"/>
    <property type="molecule type" value="Genomic_DNA"/>
</dbReference>
<dbReference type="Proteomes" id="UP000236161">
    <property type="component" value="Unassembled WGS sequence"/>
</dbReference>
<evidence type="ECO:0000313" key="2">
    <source>
        <dbReference type="EMBL" id="PKA50144.1"/>
    </source>
</evidence>
<gene>
    <name evidence="2" type="ORF">AXF42_Ash020384</name>
</gene>
<reference evidence="2 3" key="1">
    <citation type="journal article" date="2017" name="Nature">
        <title>The Apostasia genome and the evolution of orchids.</title>
        <authorList>
            <person name="Zhang G.Q."/>
            <person name="Liu K.W."/>
            <person name="Li Z."/>
            <person name="Lohaus R."/>
            <person name="Hsiao Y.Y."/>
            <person name="Niu S.C."/>
            <person name="Wang J.Y."/>
            <person name="Lin Y.C."/>
            <person name="Xu Q."/>
            <person name="Chen L.J."/>
            <person name="Yoshida K."/>
            <person name="Fujiwara S."/>
            <person name="Wang Z.W."/>
            <person name="Zhang Y.Q."/>
            <person name="Mitsuda N."/>
            <person name="Wang M."/>
            <person name="Liu G.H."/>
            <person name="Pecoraro L."/>
            <person name="Huang H.X."/>
            <person name="Xiao X.J."/>
            <person name="Lin M."/>
            <person name="Wu X.Y."/>
            <person name="Wu W.L."/>
            <person name="Chen Y.Y."/>
            <person name="Chang S.B."/>
            <person name="Sakamoto S."/>
            <person name="Ohme-Takagi M."/>
            <person name="Yagi M."/>
            <person name="Zeng S.J."/>
            <person name="Shen C.Y."/>
            <person name="Yeh C.M."/>
            <person name="Luo Y.B."/>
            <person name="Tsai W.C."/>
            <person name="Van de Peer Y."/>
            <person name="Liu Z.J."/>
        </authorList>
    </citation>
    <scope>NUCLEOTIDE SEQUENCE [LARGE SCALE GENOMIC DNA]</scope>
    <source>
        <strain evidence="3">cv. Shenzhen</strain>
        <tissue evidence="2">Stem</tissue>
    </source>
</reference>
<proteinExistence type="predicted"/>
<protein>
    <submittedName>
        <fullName evidence="2">Uncharacterized protein</fullName>
    </submittedName>
</protein>
<evidence type="ECO:0000313" key="3">
    <source>
        <dbReference type="Proteomes" id="UP000236161"/>
    </source>
</evidence>
<evidence type="ECO:0000256" key="1">
    <source>
        <dbReference type="SAM" id="MobiDB-lite"/>
    </source>
</evidence>
<feature type="region of interest" description="Disordered" evidence="1">
    <location>
        <begin position="30"/>
        <end position="66"/>
    </location>
</feature>
<sequence length="105" mass="11799">MAKLGKRARKFAKKNLQSVLRKKRKLKSMFKRKNSSVKHRDDIERSSGISSKQHAEENFAEATTEAAPYNSSFDSIYIEDGDLVEDGSNSEGFLSEVCSLILLIS</sequence>
<accession>A0A2I0A3L8</accession>
<name>A0A2I0A3L8_9ASPA</name>
<dbReference type="AlphaFoldDB" id="A0A2I0A3L8"/>